<feature type="signal peptide" evidence="1">
    <location>
        <begin position="1"/>
        <end position="19"/>
    </location>
</feature>
<organism evidence="2 3">
    <name type="scientific">Arthrobacter methylotrophus</name>
    <dbReference type="NCBI Taxonomy" id="121291"/>
    <lineage>
        <taxon>Bacteria</taxon>
        <taxon>Bacillati</taxon>
        <taxon>Actinomycetota</taxon>
        <taxon>Actinomycetes</taxon>
        <taxon>Micrococcales</taxon>
        <taxon>Micrococcaceae</taxon>
        <taxon>Arthrobacter</taxon>
    </lineage>
</organism>
<accession>A0ABV5URJ3</accession>
<evidence type="ECO:0000313" key="2">
    <source>
        <dbReference type="EMBL" id="MFB9714274.1"/>
    </source>
</evidence>
<gene>
    <name evidence="2" type="ORF">ACFFPI_09085</name>
</gene>
<protein>
    <recommendedName>
        <fullName evidence="4">Lipoprotein</fullName>
    </recommendedName>
</protein>
<reference evidence="2 3" key="1">
    <citation type="submission" date="2024-09" db="EMBL/GenBank/DDBJ databases">
        <authorList>
            <person name="Sun Q."/>
            <person name="Mori K."/>
        </authorList>
    </citation>
    <scope>NUCLEOTIDE SEQUENCE [LARGE SCALE GENOMIC DNA]</scope>
    <source>
        <strain evidence="2 3">JCM 13519</strain>
    </source>
</reference>
<evidence type="ECO:0000313" key="3">
    <source>
        <dbReference type="Proteomes" id="UP001589536"/>
    </source>
</evidence>
<keyword evidence="3" id="KW-1185">Reference proteome</keyword>
<comment type="caution">
    <text evidence="2">The sequence shown here is derived from an EMBL/GenBank/DDBJ whole genome shotgun (WGS) entry which is preliminary data.</text>
</comment>
<dbReference type="PROSITE" id="PS51257">
    <property type="entry name" value="PROKAR_LIPOPROTEIN"/>
    <property type="match status" value="1"/>
</dbReference>
<dbReference type="RefSeq" id="WP_345044206.1">
    <property type="nucleotide sequence ID" value="NZ_BAABED010000001.1"/>
</dbReference>
<keyword evidence="1" id="KW-0732">Signal</keyword>
<evidence type="ECO:0008006" key="4">
    <source>
        <dbReference type="Google" id="ProtNLM"/>
    </source>
</evidence>
<proteinExistence type="predicted"/>
<dbReference type="EMBL" id="JBHMBH010000019">
    <property type="protein sequence ID" value="MFB9714274.1"/>
    <property type="molecule type" value="Genomic_DNA"/>
</dbReference>
<sequence length="129" mass="13623">MKRSTILSALAALPFLAVALAGCGPSQNADACKLYESAQNSLESAVKAQQAGALSQADVRAEFANLPDGIKAAADRAHGDVLVVMQKSYQYATTYQQSQTQDNGTAFFLQRNDVVTSCKNDGAEIHLNG</sequence>
<name>A0ABV5URJ3_9MICC</name>
<dbReference type="Proteomes" id="UP001589536">
    <property type="component" value="Unassembled WGS sequence"/>
</dbReference>
<feature type="chain" id="PRO_5046948444" description="Lipoprotein" evidence="1">
    <location>
        <begin position="20"/>
        <end position="129"/>
    </location>
</feature>
<evidence type="ECO:0000256" key="1">
    <source>
        <dbReference type="SAM" id="SignalP"/>
    </source>
</evidence>